<dbReference type="Pfam" id="PF00664">
    <property type="entry name" value="ABC_membrane"/>
    <property type="match status" value="1"/>
</dbReference>
<dbReference type="InterPro" id="IPR011527">
    <property type="entry name" value="ABC1_TM_dom"/>
</dbReference>
<dbReference type="InterPro" id="IPR027417">
    <property type="entry name" value="P-loop_NTPase"/>
</dbReference>
<comment type="subcellular location">
    <subcellularLocation>
        <location evidence="1">Cell membrane</location>
        <topology evidence="1">Multi-pass membrane protein</topology>
    </subcellularLocation>
</comment>
<dbReference type="PROSITE" id="PS50893">
    <property type="entry name" value="ABC_TRANSPORTER_2"/>
    <property type="match status" value="1"/>
</dbReference>
<comment type="caution">
    <text evidence="10">The sequence shown here is derived from an EMBL/GenBank/DDBJ whole genome shotgun (WGS) entry which is preliminary data.</text>
</comment>
<name>A0ABV6L5Y5_9SPHI</name>
<dbReference type="GO" id="GO:0005524">
    <property type="term" value="F:ATP binding"/>
    <property type="evidence" value="ECO:0007669"/>
    <property type="project" value="UniProtKB-KW"/>
</dbReference>
<sequence length="586" mass="65334">MNYDLNHLGKNQQKTSTLAGLKKLLQLIAHEKRTLIIAFFAILTNSTLNLLGPLIIGHTIDKYVQHKDFNGVLHNAAILFCMYLVALFTSYKQTTLMGGVGQRMLFTLRNSIFNKLQQLPVAFFNQNKAGDLISRVNNDTDKLNQFFSQSLMQFIGNISTMIGAGVFLLAINIELGAAALSPALFILFLTLVLSPWIKRKNAANLKSTGALSGEIQESINNFKVIIAFNRRDYFRKRFNIANNQNYKTAIGSGLANNVFVPVYGLFASIGQLIVLCFGIYLIQNSPFTIGMLVAYFTYVTNFYNPLRQLAALWTNFQLAMAGWDRISQILSLETDLPVLETGISEPDAALLEFRHVHFSYDESREILHNICFKLERGKTYALVGPTGGGKTTTASLIARLYDPTKGLVLLGGKDIRSLTAEERSQKIGFILQEPFLFTGTVRDNILYGNELFKDHTNEEMEQMIRDANLGNLLAIFEEGLDTKVLSGGDSISLGQKQLIAFMRAVLRNPEILILDEATANIDTITEKLLSDILDNLPETTTRVIIAHRLNTIENADEIFFVNSGEVIRAGSFDDAMDLLLQGKRVS</sequence>
<dbReference type="SMART" id="SM00382">
    <property type="entry name" value="AAA"/>
    <property type="match status" value="1"/>
</dbReference>
<feature type="domain" description="ABC transporter" evidence="8">
    <location>
        <begin position="351"/>
        <end position="586"/>
    </location>
</feature>
<evidence type="ECO:0000256" key="4">
    <source>
        <dbReference type="ARBA" id="ARBA00022840"/>
    </source>
</evidence>
<dbReference type="PANTHER" id="PTHR43394">
    <property type="entry name" value="ATP-DEPENDENT PERMEASE MDL1, MITOCHONDRIAL"/>
    <property type="match status" value="1"/>
</dbReference>
<evidence type="ECO:0000259" key="8">
    <source>
        <dbReference type="PROSITE" id="PS50893"/>
    </source>
</evidence>
<feature type="transmembrane region" description="Helical" evidence="7">
    <location>
        <begin position="177"/>
        <end position="197"/>
    </location>
</feature>
<dbReference type="PANTHER" id="PTHR43394:SF1">
    <property type="entry name" value="ATP-BINDING CASSETTE SUB-FAMILY B MEMBER 10, MITOCHONDRIAL"/>
    <property type="match status" value="1"/>
</dbReference>
<evidence type="ECO:0000256" key="3">
    <source>
        <dbReference type="ARBA" id="ARBA00022741"/>
    </source>
</evidence>
<keyword evidence="5 7" id="KW-1133">Transmembrane helix</keyword>
<evidence type="ECO:0000313" key="11">
    <source>
        <dbReference type="Proteomes" id="UP001589828"/>
    </source>
</evidence>
<dbReference type="RefSeq" id="WP_377022726.1">
    <property type="nucleotide sequence ID" value="NZ_JBHLTS010000021.1"/>
</dbReference>
<keyword evidence="4 10" id="KW-0067">ATP-binding</keyword>
<dbReference type="SUPFAM" id="SSF52540">
    <property type="entry name" value="P-loop containing nucleoside triphosphate hydrolases"/>
    <property type="match status" value="1"/>
</dbReference>
<feature type="transmembrane region" description="Helical" evidence="7">
    <location>
        <begin position="72"/>
        <end position="91"/>
    </location>
</feature>
<reference evidence="10 11" key="1">
    <citation type="submission" date="2024-09" db="EMBL/GenBank/DDBJ databases">
        <authorList>
            <person name="Sun Q."/>
            <person name="Mori K."/>
        </authorList>
    </citation>
    <scope>NUCLEOTIDE SEQUENCE [LARGE SCALE GENOMIC DNA]</scope>
    <source>
        <strain evidence="10 11">NCAIM B.02415</strain>
    </source>
</reference>
<proteinExistence type="predicted"/>
<organism evidence="10 11">
    <name type="scientific">Mucilaginibacter angelicae</name>
    <dbReference type="NCBI Taxonomy" id="869718"/>
    <lineage>
        <taxon>Bacteria</taxon>
        <taxon>Pseudomonadati</taxon>
        <taxon>Bacteroidota</taxon>
        <taxon>Sphingobacteriia</taxon>
        <taxon>Sphingobacteriales</taxon>
        <taxon>Sphingobacteriaceae</taxon>
        <taxon>Mucilaginibacter</taxon>
    </lineage>
</organism>
<dbReference type="SUPFAM" id="SSF90123">
    <property type="entry name" value="ABC transporter transmembrane region"/>
    <property type="match status" value="1"/>
</dbReference>
<evidence type="ECO:0000256" key="2">
    <source>
        <dbReference type="ARBA" id="ARBA00022692"/>
    </source>
</evidence>
<dbReference type="Proteomes" id="UP001589828">
    <property type="component" value="Unassembled WGS sequence"/>
</dbReference>
<evidence type="ECO:0000256" key="6">
    <source>
        <dbReference type="ARBA" id="ARBA00023136"/>
    </source>
</evidence>
<evidence type="ECO:0000313" key="10">
    <source>
        <dbReference type="EMBL" id="MFC0514883.1"/>
    </source>
</evidence>
<feature type="transmembrane region" description="Helical" evidence="7">
    <location>
        <begin position="258"/>
        <end position="281"/>
    </location>
</feature>
<dbReference type="Pfam" id="PF00005">
    <property type="entry name" value="ABC_tran"/>
    <property type="match status" value="1"/>
</dbReference>
<dbReference type="InterPro" id="IPR039421">
    <property type="entry name" value="Type_1_exporter"/>
</dbReference>
<keyword evidence="11" id="KW-1185">Reference proteome</keyword>
<dbReference type="CDD" id="cd18547">
    <property type="entry name" value="ABC_6TM_Tm288_like"/>
    <property type="match status" value="1"/>
</dbReference>
<protein>
    <submittedName>
        <fullName evidence="10">ABC transporter ATP-binding protein</fullName>
    </submittedName>
</protein>
<feature type="transmembrane region" description="Helical" evidence="7">
    <location>
        <begin position="151"/>
        <end position="171"/>
    </location>
</feature>
<dbReference type="Gene3D" id="1.20.1560.10">
    <property type="entry name" value="ABC transporter type 1, transmembrane domain"/>
    <property type="match status" value="1"/>
</dbReference>
<evidence type="ECO:0000256" key="1">
    <source>
        <dbReference type="ARBA" id="ARBA00004651"/>
    </source>
</evidence>
<dbReference type="InterPro" id="IPR036640">
    <property type="entry name" value="ABC1_TM_sf"/>
</dbReference>
<dbReference type="PROSITE" id="PS50929">
    <property type="entry name" value="ABC_TM1F"/>
    <property type="match status" value="1"/>
</dbReference>
<dbReference type="InterPro" id="IPR003593">
    <property type="entry name" value="AAA+_ATPase"/>
</dbReference>
<dbReference type="EMBL" id="JBHLTS010000021">
    <property type="protein sequence ID" value="MFC0514883.1"/>
    <property type="molecule type" value="Genomic_DNA"/>
</dbReference>
<evidence type="ECO:0000256" key="7">
    <source>
        <dbReference type="SAM" id="Phobius"/>
    </source>
</evidence>
<dbReference type="InterPro" id="IPR003439">
    <property type="entry name" value="ABC_transporter-like_ATP-bd"/>
</dbReference>
<accession>A0ABV6L5Y5</accession>
<dbReference type="Gene3D" id="3.40.50.300">
    <property type="entry name" value="P-loop containing nucleotide triphosphate hydrolases"/>
    <property type="match status" value="1"/>
</dbReference>
<gene>
    <name evidence="10" type="ORF">ACFFGT_11765</name>
</gene>
<evidence type="ECO:0000256" key="5">
    <source>
        <dbReference type="ARBA" id="ARBA00022989"/>
    </source>
</evidence>
<keyword evidence="6 7" id="KW-0472">Membrane</keyword>
<keyword evidence="3" id="KW-0547">Nucleotide-binding</keyword>
<keyword evidence="2 7" id="KW-0812">Transmembrane</keyword>
<evidence type="ECO:0000259" key="9">
    <source>
        <dbReference type="PROSITE" id="PS50929"/>
    </source>
</evidence>
<feature type="transmembrane region" description="Helical" evidence="7">
    <location>
        <begin position="35"/>
        <end position="60"/>
    </location>
</feature>
<feature type="domain" description="ABC transmembrane type-1" evidence="9">
    <location>
        <begin position="36"/>
        <end position="318"/>
    </location>
</feature>